<dbReference type="PROSITE" id="PS51318">
    <property type="entry name" value="TAT"/>
    <property type="match status" value="1"/>
</dbReference>
<proteinExistence type="predicted"/>
<accession>A0A2A5WCX9</accession>
<evidence type="ECO:0000259" key="1">
    <source>
        <dbReference type="Pfam" id="PF00248"/>
    </source>
</evidence>
<feature type="domain" description="NADP-dependent oxidoreductase" evidence="1">
    <location>
        <begin position="66"/>
        <end position="290"/>
    </location>
</feature>
<dbReference type="Pfam" id="PF00248">
    <property type="entry name" value="Aldo_ket_red"/>
    <property type="match status" value="1"/>
</dbReference>
<dbReference type="Gene3D" id="3.20.20.100">
    <property type="entry name" value="NADP-dependent oxidoreductase domain"/>
    <property type="match status" value="1"/>
</dbReference>
<reference evidence="2 3" key="1">
    <citation type="submission" date="2017-08" db="EMBL/GenBank/DDBJ databases">
        <title>Fine stratification of microbial communities through a metagenomic profile of the photic zone.</title>
        <authorList>
            <person name="Haro-Moreno J.M."/>
            <person name="Lopez-Perez M."/>
            <person name="De La Torre J."/>
            <person name="Picazo A."/>
            <person name="Camacho A."/>
            <person name="Rodriguez-Valera F."/>
        </authorList>
    </citation>
    <scope>NUCLEOTIDE SEQUENCE [LARGE SCALE GENOMIC DNA]</scope>
    <source>
        <strain evidence="2">MED-G28</strain>
    </source>
</reference>
<dbReference type="PANTHER" id="PTHR43638:SF3">
    <property type="entry name" value="ALDEHYDE REDUCTASE"/>
    <property type="match status" value="1"/>
</dbReference>
<sequence length="304" mass="33624">MTISRRNLLKSAAGIATGATLPRHLLAQNALNTTTIPSSGQQIPSVGMGCRNYRGSLDSGEMTAFRETFAAFHKGGGKVIDTSPNYGNSEEIIGHIMNEQDIRDDLWLATKVDREDAARGIERIENSFDLLGGESFELMQVHNLRGVDIQLRTMRELKEQGRLRYIGVTTSNDRQYEEMESVLAEHQLDFVQVDYSLGNRNASNRLLPLAQDRGIAVLVNLPFGRGRLFNAVGDRPLPDWAADIDATSWAQVFLKYVMSHSSGAIPIPGTTKPYHAEDNLNAARGRLPDATLRAEMEAFIDPLL</sequence>
<dbReference type="PANTHER" id="PTHR43638">
    <property type="entry name" value="OXIDOREDUCTASE, ALDO/KETO REDUCTASE FAMILY PROTEIN"/>
    <property type="match status" value="1"/>
</dbReference>
<evidence type="ECO:0000313" key="2">
    <source>
        <dbReference type="EMBL" id="PDH34221.1"/>
    </source>
</evidence>
<organism evidence="2 3">
    <name type="scientific">OM182 bacterium MED-G28</name>
    <dbReference type="NCBI Taxonomy" id="1986256"/>
    <lineage>
        <taxon>Bacteria</taxon>
        <taxon>Pseudomonadati</taxon>
        <taxon>Pseudomonadota</taxon>
        <taxon>Gammaproteobacteria</taxon>
        <taxon>OMG group</taxon>
        <taxon>OM182 clade</taxon>
    </lineage>
</organism>
<dbReference type="InterPro" id="IPR023210">
    <property type="entry name" value="NADP_OxRdtase_dom"/>
</dbReference>
<name>A0A2A5WCX9_9GAMM</name>
<gene>
    <name evidence="2" type="ORF">CNF02_05335</name>
</gene>
<dbReference type="Proteomes" id="UP000219329">
    <property type="component" value="Unassembled WGS sequence"/>
</dbReference>
<comment type="caution">
    <text evidence="2">The sequence shown here is derived from an EMBL/GenBank/DDBJ whole genome shotgun (WGS) entry which is preliminary data.</text>
</comment>
<protein>
    <submittedName>
        <fullName evidence="2">Aldo/keto reductase</fullName>
    </submittedName>
</protein>
<dbReference type="InterPro" id="IPR036812">
    <property type="entry name" value="NAD(P)_OxRdtase_dom_sf"/>
</dbReference>
<dbReference type="AlphaFoldDB" id="A0A2A5WCX9"/>
<dbReference type="InterPro" id="IPR006311">
    <property type="entry name" value="TAT_signal"/>
</dbReference>
<dbReference type="SUPFAM" id="SSF51430">
    <property type="entry name" value="NAD(P)-linked oxidoreductase"/>
    <property type="match status" value="1"/>
</dbReference>
<dbReference type="CDD" id="cd19095">
    <property type="entry name" value="AKR_PA4992-like"/>
    <property type="match status" value="1"/>
</dbReference>
<dbReference type="EMBL" id="NTJZ01000004">
    <property type="protein sequence ID" value="PDH34221.1"/>
    <property type="molecule type" value="Genomic_DNA"/>
</dbReference>
<evidence type="ECO:0000313" key="3">
    <source>
        <dbReference type="Proteomes" id="UP000219329"/>
    </source>
</evidence>